<evidence type="ECO:0000259" key="10">
    <source>
        <dbReference type="Pfam" id="PF08472"/>
    </source>
</evidence>
<evidence type="ECO:0000313" key="12">
    <source>
        <dbReference type="Proteomes" id="UP000001514"/>
    </source>
</evidence>
<dbReference type="CDD" id="cd02605">
    <property type="entry name" value="HAD_SPP"/>
    <property type="match status" value="1"/>
</dbReference>
<dbReference type="SFLD" id="SFLDF00043">
    <property type="entry name" value="sucrose-phosphatase"/>
    <property type="match status" value="1"/>
</dbReference>
<dbReference type="AlphaFoldDB" id="D8SS89"/>
<dbReference type="InterPro" id="IPR032710">
    <property type="entry name" value="NTF2-like_dom_sf"/>
</dbReference>
<evidence type="ECO:0000256" key="6">
    <source>
        <dbReference type="ARBA" id="ARBA00022842"/>
    </source>
</evidence>
<dbReference type="FunCoup" id="D8SS89">
    <property type="interactions" value="699"/>
</dbReference>
<evidence type="ECO:0000256" key="1">
    <source>
        <dbReference type="ARBA" id="ARBA00001946"/>
    </source>
</evidence>
<sequence>MNLSSSPRLMIVSDLDHTMVDHHDPENKSLLRFNALWAAEFSHDSLLVFSTGRSPTLYKELRREKPLLTPGITILSVGTEIMYGDSMIPDSGWEQELDKGWDRSIVMEVASEMPQLTFQSATEQRPHKVSFSVDRGQAPEIMKILDDRLKARGLEVKLIHSGGQDLDVLPIGASKGHALSYLLKKFEAEGKSPLQTMVCGDSGNDAELFAVPGVYGSMVGNAMEELINWYNENARDNQKIFRATETCASGIIQGLQHFGIDPCVSPRDLEMDGDFVAGDKDGHQAIAREIVLHQLLCEKWLKGEVECNDHVFEILKAPVAPHSTLIGAWGVDIQLANAIEMLRPLHGLHKDKRFWIWVDRIRVTNIGKDTWLAKFDKWQHYDGELNCRITTAVFQSPEGKPYATAIQIQETWKEGYAGKPMLKI</sequence>
<dbReference type="OrthoDB" id="531008at2759"/>
<dbReference type="STRING" id="88036.D8SS89"/>
<dbReference type="EC" id="3.1.3.24" evidence="8"/>
<comment type="cofactor">
    <cofactor evidence="1 8">
        <name>Mg(2+)</name>
        <dbReference type="ChEBI" id="CHEBI:18420"/>
    </cofactor>
</comment>
<accession>D8SS89</accession>
<dbReference type="InterPro" id="IPR006379">
    <property type="entry name" value="HAD-SF_hydro_IIB"/>
</dbReference>
<dbReference type="SFLD" id="SFLDG01141">
    <property type="entry name" value="C2.B.1:_Sucrose_Phosphatase_Li"/>
    <property type="match status" value="1"/>
</dbReference>
<evidence type="ECO:0000313" key="11">
    <source>
        <dbReference type="EMBL" id="EFJ12783.1"/>
    </source>
</evidence>
<evidence type="ECO:0000256" key="4">
    <source>
        <dbReference type="ARBA" id="ARBA00011738"/>
    </source>
</evidence>
<dbReference type="OMA" id="FNLWELE"/>
<dbReference type="GO" id="GO:0000287">
    <property type="term" value="F:magnesium ion binding"/>
    <property type="evidence" value="ECO:0007669"/>
    <property type="project" value="UniProtKB-UniRule"/>
</dbReference>
<evidence type="ECO:0000256" key="7">
    <source>
        <dbReference type="ARBA" id="ARBA00048036"/>
    </source>
</evidence>
<dbReference type="InterPro" id="IPR036412">
    <property type="entry name" value="HAD-like_sf"/>
</dbReference>
<evidence type="ECO:0000256" key="5">
    <source>
        <dbReference type="ARBA" id="ARBA00022801"/>
    </source>
</evidence>
<proteinExistence type="inferred from homology"/>
<dbReference type="Proteomes" id="UP000001514">
    <property type="component" value="Unassembled WGS sequence"/>
</dbReference>
<dbReference type="HOGENOM" id="CLU_030534_1_0_1"/>
<comment type="function">
    <text evidence="8">Catalyzes the final step of sucrose synthesis.</text>
</comment>
<dbReference type="NCBIfam" id="TIGR01482">
    <property type="entry name" value="SPP-subfamily"/>
    <property type="match status" value="1"/>
</dbReference>
<dbReference type="InterPro" id="IPR013679">
    <property type="entry name" value="SPP_C"/>
</dbReference>
<dbReference type="NCBIfam" id="TIGR01485">
    <property type="entry name" value="SPP_plant-cyano"/>
    <property type="match status" value="1"/>
</dbReference>
<reference evidence="11 12" key="1">
    <citation type="journal article" date="2011" name="Science">
        <title>The Selaginella genome identifies genetic changes associated with the evolution of vascular plants.</title>
        <authorList>
            <person name="Banks J.A."/>
            <person name="Nishiyama T."/>
            <person name="Hasebe M."/>
            <person name="Bowman J.L."/>
            <person name="Gribskov M."/>
            <person name="dePamphilis C."/>
            <person name="Albert V.A."/>
            <person name="Aono N."/>
            <person name="Aoyama T."/>
            <person name="Ambrose B.A."/>
            <person name="Ashton N.W."/>
            <person name="Axtell M.J."/>
            <person name="Barker E."/>
            <person name="Barker M.S."/>
            <person name="Bennetzen J.L."/>
            <person name="Bonawitz N.D."/>
            <person name="Chapple C."/>
            <person name="Cheng C."/>
            <person name="Correa L.G."/>
            <person name="Dacre M."/>
            <person name="DeBarry J."/>
            <person name="Dreyer I."/>
            <person name="Elias M."/>
            <person name="Engstrom E.M."/>
            <person name="Estelle M."/>
            <person name="Feng L."/>
            <person name="Finet C."/>
            <person name="Floyd S.K."/>
            <person name="Frommer W.B."/>
            <person name="Fujita T."/>
            <person name="Gramzow L."/>
            <person name="Gutensohn M."/>
            <person name="Harholt J."/>
            <person name="Hattori M."/>
            <person name="Heyl A."/>
            <person name="Hirai T."/>
            <person name="Hiwatashi Y."/>
            <person name="Ishikawa M."/>
            <person name="Iwata M."/>
            <person name="Karol K.G."/>
            <person name="Koehler B."/>
            <person name="Kolukisaoglu U."/>
            <person name="Kubo M."/>
            <person name="Kurata T."/>
            <person name="Lalonde S."/>
            <person name="Li K."/>
            <person name="Li Y."/>
            <person name="Litt A."/>
            <person name="Lyons E."/>
            <person name="Manning G."/>
            <person name="Maruyama T."/>
            <person name="Michael T.P."/>
            <person name="Mikami K."/>
            <person name="Miyazaki S."/>
            <person name="Morinaga S."/>
            <person name="Murata T."/>
            <person name="Mueller-Roeber B."/>
            <person name="Nelson D.R."/>
            <person name="Obara M."/>
            <person name="Oguri Y."/>
            <person name="Olmstead R.G."/>
            <person name="Onodera N."/>
            <person name="Petersen B.L."/>
            <person name="Pils B."/>
            <person name="Prigge M."/>
            <person name="Rensing S.A."/>
            <person name="Riano-Pachon D.M."/>
            <person name="Roberts A.W."/>
            <person name="Sato Y."/>
            <person name="Scheller H.V."/>
            <person name="Schulz B."/>
            <person name="Schulz C."/>
            <person name="Shakirov E.V."/>
            <person name="Shibagaki N."/>
            <person name="Shinohara N."/>
            <person name="Shippen D.E."/>
            <person name="Soerensen I."/>
            <person name="Sotooka R."/>
            <person name="Sugimoto N."/>
            <person name="Sugita M."/>
            <person name="Sumikawa N."/>
            <person name="Tanurdzic M."/>
            <person name="Theissen G."/>
            <person name="Ulvskov P."/>
            <person name="Wakazuki S."/>
            <person name="Weng J.K."/>
            <person name="Willats W.W."/>
            <person name="Wipf D."/>
            <person name="Wolf P.G."/>
            <person name="Yang L."/>
            <person name="Zimmer A.D."/>
            <person name="Zhu Q."/>
            <person name="Mitros T."/>
            <person name="Hellsten U."/>
            <person name="Loque D."/>
            <person name="Otillar R."/>
            <person name="Salamov A."/>
            <person name="Schmutz J."/>
            <person name="Shapiro H."/>
            <person name="Lindquist E."/>
            <person name="Lucas S."/>
            <person name="Rokhsar D."/>
            <person name="Grigoriev I.V."/>
        </authorList>
    </citation>
    <scope>NUCLEOTIDE SEQUENCE [LARGE SCALE GENOMIC DNA]</scope>
</reference>
<dbReference type="InterPro" id="IPR051518">
    <property type="entry name" value="Sucrose_Phosphatase"/>
</dbReference>
<dbReference type="InterPro" id="IPR006380">
    <property type="entry name" value="SPP-like_dom"/>
</dbReference>
<comment type="catalytic activity">
    <reaction evidence="7 8">
        <text>sucrose 6(F)-phosphate + H2O = sucrose + phosphate</text>
        <dbReference type="Rhea" id="RHEA:19289"/>
        <dbReference type="ChEBI" id="CHEBI:15377"/>
        <dbReference type="ChEBI" id="CHEBI:17992"/>
        <dbReference type="ChEBI" id="CHEBI:43474"/>
        <dbReference type="ChEBI" id="CHEBI:57723"/>
        <dbReference type="EC" id="3.1.3.24"/>
    </reaction>
</comment>
<protein>
    <recommendedName>
        <fullName evidence="8">Sucrose-phosphatase</fullName>
        <ecNumber evidence="8">3.1.3.24</ecNumber>
    </recommendedName>
</protein>
<name>D8SS89_SELML</name>
<keyword evidence="6 8" id="KW-0460">Magnesium</keyword>
<dbReference type="PANTHER" id="PTHR46521">
    <property type="entry name" value="SUCROSE-PHOSPHATASE 2-RELATED"/>
    <property type="match status" value="1"/>
</dbReference>
<dbReference type="GO" id="GO:0050307">
    <property type="term" value="F:sucrose-phosphate phosphatase activity"/>
    <property type="evidence" value="ECO:0007669"/>
    <property type="project" value="UniProtKB-UniRule"/>
</dbReference>
<feature type="domain" description="Sucrose phosphatase-like" evidence="9">
    <location>
        <begin position="8"/>
        <end position="259"/>
    </location>
</feature>
<evidence type="ECO:0000256" key="2">
    <source>
        <dbReference type="ARBA" id="ARBA00005070"/>
    </source>
</evidence>
<dbReference type="PANTHER" id="PTHR46521:SF4">
    <property type="entry name" value="SUCROSE-PHOSPHATASE 2-RELATED"/>
    <property type="match status" value="1"/>
</dbReference>
<dbReference type="Gramene" id="EFJ12783">
    <property type="protein sequence ID" value="EFJ12783"/>
    <property type="gene ID" value="SELMODRAFT_182236"/>
</dbReference>
<dbReference type="Pfam" id="PF08472">
    <property type="entry name" value="S6PP_C"/>
    <property type="match status" value="1"/>
</dbReference>
<dbReference type="SUPFAM" id="SSF56784">
    <property type="entry name" value="HAD-like"/>
    <property type="match status" value="1"/>
</dbReference>
<dbReference type="eggNOG" id="ENOG502QTVT">
    <property type="taxonomic scope" value="Eukaryota"/>
</dbReference>
<dbReference type="SUPFAM" id="SSF54427">
    <property type="entry name" value="NTF2-like"/>
    <property type="match status" value="1"/>
</dbReference>
<dbReference type="SFLD" id="SFLDS00003">
    <property type="entry name" value="Haloacid_Dehalogenase"/>
    <property type="match status" value="1"/>
</dbReference>
<organism evidence="12">
    <name type="scientific">Selaginella moellendorffii</name>
    <name type="common">Spikemoss</name>
    <dbReference type="NCBI Taxonomy" id="88036"/>
    <lineage>
        <taxon>Eukaryota</taxon>
        <taxon>Viridiplantae</taxon>
        <taxon>Streptophyta</taxon>
        <taxon>Embryophyta</taxon>
        <taxon>Tracheophyta</taxon>
        <taxon>Lycopodiopsida</taxon>
        <taxon>Selaginellales</taxon>
        <taxon>Selaginellaceae</taxon>
        <taxon>Selaginella</taxon>
    </lineage>
</organism>
<dbReference type="InterPro" id="IPR023214">
    <property type="entry name" value="HAD_sf"/>
</dbReference>
<gene>
    <name evidence="11" type="ORF">SELMODRAFT_182236</name>
</gene>
<comment type="similarity">
    <text evidence="3 8">Belongs to the sucrose phosphatase family.</text>
</comment>
<keyword evidence="12" id="KW-1185">Reference proteome</keyword>
<comment type="pathway">
    <text evidence="2 8">Glycan biosynthesis; sucrose biosynthesis; sucrose from D-fructose 6-phosphate and UDP-alpha-D-glucose: step 2/2.</text>
</comment>
<dbReference type="Gene3D" id="3.40.50.1000">
    <property type="entry name" value="HAD superfamily/HAD-like"/>
    <property type="match status" value="1"/>
</dbReference>
<dbReference type="Gene3D" id="3.10.450.50">
    <property type="match status" value="1"/>
</dbReference>
<dbReference type="Gene3D" id="3.90.1070.10">
    <property type="match status" value="1"/>
</dbReference>
<keyword evidence="5 8" id="KW-0378">Hydrolase</keyword>
<dbReference type="SFLD" id="SFLDG01140">
    <property type="entry name" value="C2.B:_Phosphomannomutase_and_P"/>
    <property type="match status" value="1"/>
</dbReference>
<evidence type="ECO:0000259" key="9">
    <source>
        <dbReference type="Pfam" id="PF05116"/>
    </source>
</evidence>
<evidence type="ECO:0000256" key="8">
    <source>
        <dbReference type="RuleBase" id="RU368007"/>
    </source>
</evidence>
<dbReference type="KEGG" id="smo:SELMODRAFT_182236"/>
<feature type="domain" description="Sucrose-phosphatase C-terminal" evidence="10">
    <location>
        <begin position="287"/>
        <end position="414"/>
    </location>
</feature>
<dbReference type="NCBIfam" id="TIGR01484">
    <property type="entry name" value="HAD-SF-IIB"/>
    <property type="match status" value="1"/>
</dbReference>
<evidence type="ECO:0000256" key="3">
    <source>
        <dbReference type="ARBA" id="ARBA00007211"/>
    </source>
</evidence>
<dbReference type="Pfam" id="PF05116">
    <property type="entry name" value="S6PP"/>
    <property type="match status" value="1"/>
</dbReference>
<dbReference type="UniPathway" id="UPA00371">
    <property type="reaction ID" value="UER00546"/>
</dbReference>
<dbReference type="InterPro" id="IPR012847">
    <property type="entry name" value="Sucrose_phosphatase_pln/cyn"/>
</dbReference>
<dbReference type="InParanoid" id="D8SS89"/>
<dbReference type="GO" id="GO:0005986">
    <property type="term" value="P:sucrose biosynthetic process"/>
    <property type="evidence" value="ECO:0007669"/>
    <property type="project" value="UniProtKB-UniRule"/>
</dbReference>
<comment type="subunit">
    <text evidence="4 8">Homodimer.</text>
</comment>
<dbReference type="EMBL" id="GL377637">
    <property type="protein sequence ID" value="EFJ12783.1"/>
    <property type="molecule type" value="Genomic_DNA"/>
</dbReference>